<name>A0A086Y5U1_9RHOB</name>
<gene>
    <name evidence="1" type="ORF">CN97_15730</name>
</gene>
<dbReference type="CDD" id="cd00156">
    <property type="entry name" value="REC"/>
    <property type="match status" value="1"/>
</dbReference>
<dbReference type="eggNOG" id="COG0745">
    <property type="taxonomic scope" value="Bacteria"/>
</dbReference>
<dbReference type="InterPro" id="IPR011006">
    <property type="entry name" value="CheY-like_superfamily"/>
</dbReference>
<dbReference type="EMBL" id="JGYG01000005">
    <property type="protein sequence ID" value="KFI29641.1"/>
    <property type="molecule type" value="Genomic_DNA"/>
</dbReference>
<reference evidence="1 2" key="1">
    <citation type="submission" date="2014-03" db="EMBL/GenBank/DDBJ databases">
        <title>Genome of Haematobacter massiliensis CCUG 47968.</title>
        <authorList>
            <person name="Wang D."/>
            <person name="Wang G."/>
        </authorList>
    </citation>
    <scope>NUCLEOTIDE SEQUENCE [LARGE SCALE GENOMIC DNA]</scope>
    <source>
        <strain evidence="1 2">CCUG 47968</strain>
    </source>
</reference>
<dbReference type="Proteomes" id="UP000028826">
    <property type="component" value="Unassembled WGS sequence"/>
</dbReference>
<evidence type="ECO:0000313" key="2">
    <source>
        <dbReference type="Proteomes" id="UP000028826"/>
    </source>
</evidence>
<dbReference type="SUPFAM" id="SSF52172">
    <property type="entry name" value="CheY-like"/>
    <property type="match status" value="1"/>
</dbReference>
<dbReference type="InterPro" id="IPR001789">
    <property type="entry name" value="Sig_transdc_resp-reg_receiver"/>
</dbReference>
<protein>
    <submittedName>
        <fullName evidence="1">Uncharacterized protein</fullName>
    </submittedName>
</protein>
<dbReference type="Pfam" id="PF00072">
    <property type="entry name" value="Response_reg"/>
    <property type="match status" value="1"/>
</dbReference>
<sequence length="109" mass="11634">MLSSKTLARLDGCRLSGQDPQDDDGLRRAIALLLMRRGVNVREVASGEAAVELMEEIVLILYLIDQQLGDGMTGGEAAGRLHARFGARPTRIITADRFVQTRAAAGAGA</sequence>
<proteinExistence type="predicted"/>
<evidence type="ECO:0000313" key="1">
    <source>
        <dbReference type="EMBL" id="KFI29641.1"/>
    </source>
</evidence>
<accession>A0A086Y5U1</accession>
<organism evidence="1 2">
    <name type="scientific">Haematobacter massiliensis</name>
    <dbReference type="NCBI Taxonomy" id="195105"/>
    <lineage>
        <taxon>Bacteria</taxon>
        <taxon>Pseudomonadati</taxon>
        <taxon>Pseudomonadota</taxon>
        <taxon>Alphaproteobacteria</taxon>
        <taxon>Rhodobacterales</taxon>
        <taxon>Paracoccaceae</taxon>
        <taxon>Haematobacter</taxon>
    </lineage>
</organism>
<dbReference type="STRING" id="195105.CN97_15730"/>
<comment type="caution">
    <text evidence="1">The sequence shown here is derived from an EMBL/GenBank/DDBJ whole genome shotgun (WGS) entry which is preliminary data.</text>
</comment>
<dbReference type="AlphaFoldDB" id="A0A086Y5U1"/>
<dbReference type="GO" id="GO:0000160">
    <property type="term" value="P:phosphorelay signal transduction system"/>
    <property type="evidence" value="ECO:0007669"/>
    <property type="project" value="InterPro"/>
</dbReference>
<keyword evidence="2" id="KW-1185">Reference proteome</keyword>
<dbReference type="Gene3D" id="3.40.50.2300">
    <property type="match status" value="1"/>
</dbReference>